<evidence type="ECO:0000313" key="1">
    <source>
        <dbReference type="EMBL" id="KAK8063955.1"/>
    </source>
</evidence>
<protein>
    <submittedName>
        <fullName evidence="1">Uncharacterized protein</fullName>
    </submittedName>
</protein>
<gene>
    <name evidence="1" type="ORF">PG996_008607</name>
</gene>
<organism evidence="1 2">
    <name type="scientific">Apiospora saccharicola</name>
    <dbReference type="NCBI Taxonomy" id="335842"/>
    <lineage>
        <taxon>Eukaryota</taxon>
        <taxon>Fungi</taxon>
        <taxon>Dikarya</taxon>
        <taxon>Ascomycota</taxon>
        <taxon>Pezizomycotina</taxon>
        <taxon>Sordariomycetes</taxon>
        <taxon>Xylariomycetidae</taxon>
        <taxon>Amphisphaeriales</taxon>
        <taxon>Apiosporaceae</taxon>
        <taxon>Apiospora</taxon>
    </lineage>
</organism>
<keyword evidence="2" id="KW-1185">Reference proteome</keyword>
<dbReference type="Proteomes" id="UP001446871">
    <property type="component" value="Unassembled WGS sequence"/>
</dbReference>
<accession>A0ABR1UYG9</accession>
<proteinExistence type="predicted"/>
<dbReference type="EMBL" id="JAQQWM010000005">
    <property type="protein sequence ID" value="KAK8063955.1"/>
    <property type="molecule type" value="Genomic_DNA"/>
</dbReference>
<name>A0ABR1UYG9_9PEZI</name>
<comment type="caution">
    <text evidence="1">The sequence shown here is derived from an EMBL/GenBank/DDBJ whole genome shotgun (WGS) entry which is preliminary data.</text>
</comment>
<sequence>MAANDFCLPGQRWDLAAFLCFQRRNKSTSAAESRCREVNVRLIGIRYDLGAPADRVVAEAHAIQVSGSLEVSGHDQRLREGRLSASENTIVITRVRQILGSAETEPRVLLVEEGDQGWPRCFRRVGWKKSSDNHDVWICEVETTPSRSFASDPSFYTEKNSSRPHAVVVGAQEDSIPVTSFVWCVDQRA</sequence>
<reference evidence="1 2" key="1">
    <citation type="submission" date="2023-01" db="EMBL/GenBank/DDBJ databases">
        <title>Analysis of 21 Apiospora genomes using comparative genomics revels a genus with tremendous synthesis potential of carbohydrate active enzymes and secondary metabolites.</title>
        <authorList>
            <person name="Sorensen T."/>
        </authorList>
    </citation>
    <scope>NUCLEOTIDE SEQUENCE [LARGE SCALE GENOMIC DNA]</scope>
    <source>
        <strain evidence="1 2">CBS 83171</strain>
    </source>
</reference>
<evidence type="ECO:0000313" key="2">
    <source>
        <dbReference type="Proteomes" id="UP001446871"/>
    </source>
</evidence>